<proteinExistence type="predicted"/>
<feature type="region of interest" description="Disordered" evidence="1">
    <location>
        <begin position="335"/>
        <end position="378"/>
    </location>
</feature>
<reference evidence="2 3" key="1">
    <citation type="journal article" date="2015" name="Genome Announc.">
        <title>Expanding the biotechnology potential of lactobacilli through comparative genomics of 213 strains and associated genera.</title>
        <authorList>
            <person name="Sun Z."/>
            <person name="Harris H.M."/>
            <person name="McCann A."/>
            <person name="Guo C."/>
            <person name="Argimon S."/>
            <person name="Zhang W."/>
            <person name="Yang X."/>
            <person name="Jeffery I.B."/>
            <person name="Cooney J.C."/>
            <person name="Kagawa T.F."/>
            <person name="Liu W."/>
            <person name="Song Y."/>
            <person name="Salvetti E."/>
            <person name="Wrobel A."/>
            <person name="Rasinkangas P."/>
            <person name="Parkhill J."/>
            <person name="Rea M.C."/>
            <person name="O'Sullivan O."/>
            <person name="Ritari J."/>
            <person name="Douillard F.P."/>
            <person name="Paul Ross R."/>
            <person name="Yang R."/>
            <person name="Briner A.E."/>
            <person name="Felis G.E."/>
            <person name="de Vos W.M."/>
            <person name="Barrangou R."/>
            <person name="Klaenhammer T.R."/>
            <person name="Caufield P.W."/>
            <person name="Cui Y."/>
            <person name="Zhang H."/>
            <person name="O'Toole P.W."/>
        </authorList>
    </citation>
    <scope>NUCLEOTIDE SEQUENCE [LARGE SCALE GENOMIC DNA]</scope>
    <source>
        <strain evidence="2 3">DSM 20190</strain>
    </source>
</reference>
<protein>
    <submittedName>
        <fullName evidence="2">Uncharacterized protein</fullName>
    </submittedName>
</protein>
<evidence type="ECO:0000313" key="3">
    <source>
        <dbReference type="Proteomes" id="UP000051296"/>
    </source>
</evidence>
<comment type="caution">
    <text evidence="2">The sequence shown here is derived from an EMBL/GenBank/DDBJ whole genome shotgun (WGS) entry which is preliminary data.</text>
</comment>
<dbReference type="Proteomes" id="UP000051296">
    <property type="component" value="Unassembled WGS sequence"/>
</dbReference>
<dbReference type="eggNOG" id="ENOG5033W0S">
    <property type="taxonomic scope" value="Bacteria"/>
</dbReference>
<dbReference type="RefSeq" id="WP_201782289.1">
    <property type="nucleotide sequence ID" value="NZ_ATUU01000002.1"/>
</dbReference>
<dbReference type="STRING" id="1123500.GCA_000420365_00603"/>
<gene>
    <name evidence="2" type="ORF">IV68_GL000821</name>
</gene>
<sequence length="378" mass="43497">MTERLRERVVNYTDLIENDLTAIQDLLANARMMAQSDDPVELHQLAGKLTQAQLPLDWVKVPRQYSHADWYLIAMDRFLELAGISGFDILMPATREEVTMIIPELGLPVTFEFDVNQDENGGAYFVELATGYRLFYWSLERKQLLFNAKAITDLLVAKFRPQATAAQIRTISIMLTEFGRYLERTFDYQVDYNILETQDSYHYPLVQNEMPAGMLDRLFVLSAETDYFLQSIPQGAAIMLDNQVEVRIFYEEDEHLPGQQQWYFQVIDGRDAVSWLDVLMDYDFIGAWYLKERKAVEVTYDQLVFAQQTSQPREISPLVGARRAPMIDETVVKQKVQPEDETVVEEAAGEPGVEDTETNLDGEELDRQDELGDEKGEA</sequence>
<keyword evidence="3" id="KW-1185">Reference proteome</keyword>
<name>A0A0R2FVM0_9LACO</name>
<feature type="compositionally biased region" description="Acidic residues" evidence="1">
    <location>
        <begin position="339"/>
        <end position="367"/>
    </location>
</feature>
<dbReference type="AlphaFoldDB" id="A0A0R2FVM0"/>
<dbReference type="InParanoid" id="A0A0R2FVM0"/>
<feature type="compositionally biased region" description="Basic and acidic residues" evidence="1">
    <location>
        <begin position="368"/>
        <end position="378"/>
    </location>
</feature>
<dbReference type="EMBL" id="JQAX01000002">
    <property type="protein sequence ID" value="KRN32467.1"/>
    <property type="molecule type" value="Genomic_DNA"/>
</dbReference>
<organism evidence="2 3">
    <name type="scientific">Weissella halotolerans DSM 20190</name>
    <dbReference type="NCBI Taxonomy" id="1123500"/>
    <lineage>
        <taxon>Bacteria</taxon>
        <taxon>Bacillati</taxon>
        <taxon>Bacillota</taxon>
        <taxon>Bacilli</taxon>
        <taxon>Lactobacillales</taxon>
        <taxon>Lactobacillaceae</taxon>
        <taxon>Weissella</taxon>
    </lineage>
</organism>
<accession>A0A0R2FVM0</accession>
<dbReference type="PATRIC" id="fig|1123500.6.peg.827"/>
<evidence type="ECO:0000313" key="2">
    <source>
        <dbReference type="EMBL" id="KRN32467.1"/>
    </source>
</evidence>
<evidence type="ECO:0000256" key="1">
    <source>
        <dbReference type="SAM" id="MobiDB-lite"/>
    </source>
</evidence>